<dbReference type="InterPro" id="IPR017515">
    <property type="entry name" value="MeMalonyl-CoA_epimerase"/>
</dbReference>
<dbReference type="SUPFAM" id="SSF54593">
    <property type="entry name" value="Glyoxalase/Bleomycin resistance protein/Dihydroxybiphenyl dioxygenase"/>
    <property type="match status" value="1"/>
</dbReference>
<dbReference type="InterPro" id="IPR029068">
    <property type="entry name" value="Glyas_Bleomycin-R_OHBP_Dase"/>
</dbReference>
<dbReference type="InterPro" id="IPR018146">
    <property type="entry name" value="Glyoxalase_1_CS"/>
</dbReference>
<dbReference type="CDD" id="cd07249">
    <property type="entry name" value="MMCE"/>
    <property type="match status" value="1"/>
</dbReference>
<keyword evidence="10" id="KW-1185">Reference proteome</keyword>
<dbReference type="InterPro" id="IPR036724">
    <property type="entry name" value="Cobalamin-bd_sf"/>
</dbReference>
<dbReference type="NCBIfam" id="TIGR03081">
    <property type="entry name" value="metmalonyl_epim"/>
    <property type="match status" value="1"/>
</dbReference>
<organism evidence="9 10">
    <name type="scientific">Virgibacillus alimentarius</name>
    <dbReference type="NCBI Taxonomy" id="698769"/>
    <lineage>
        <taxon>Bacteria</taxon>
        <taxon>Bacillati</taxon>
        <taxon>Bacillota</taxon>
        <taxon>Bacilli</taxon>
        <taxon>Bacillales</taxon>
        <taxon>Bacillaceae</taxon>
        <taxon>Virgibacillus</taxon>
    </lineage>
</organism>
<dbReference type="EC" id="5.4.99.2" evidence="9"/>
<comment type="cofactor">
    <cofactor evidence="1">
        <name>adenosylcob(III)alamin</name>
        <dbReference type="ChEBI" id="CHEBI:18408"/>
    </cofactor>
</comment>
<protein>
    <submittedName>
        <fullName evidence="9">Methylmalonyl-CoA mutase C-terminal domain/subunit</fullName>
        <ecNumber evidence="9">5.4.99.2</ecNumber>
    </submittedName>
</protein>
<evidence type="ECO:0000259" key="8">
    <source>
        <dbReference type="PROSITE" id="PS51819"/>
    </source>
</evidence>
<dbReference type="InterPro" id="IPR051785">
    <property type="entry name" value="MMCE/EMCE_epimerase"/>
</dbReference>
<dbReference type="InterPro" id="IPR037523">
    <property type="entry name" value="VOC_core"/>
</dbReference>
<dbReference type="EMBL" id="JAGIKX010000001">
    <property type="protein sequence ID" value="MBP2256449.1"/>
    <property type="molecule type" value="Genomic_DNA"/>
</dbReference>
<evidence type="ECO:0000256" key="3">
    <source>
        <dbReference type="ARBA" id="ARBA00022628"/>
    </source>
</evidence>
<dbReference type="InterPro" id="IPR006158">
    <property type="entry name" value="Cobalamin-bd"/>
</dbReference>
<dbReference type="Pfam" id="PF13669">
    <property type="entry name" value="Glyoxalase_4"/>
    <property type="match status" value="1"/>
</dbReference>
<dbReference type="PROSITE" id="PS51332">
    <property type="entry name" value="B12_BINDING"/>
    <property type="match status" value="1"/>
</dbReference>
<keyword evidence="3" id="KW-0846">Cobalamin</keyword>
<dbReference type="PANTHER" id="PTHR43048">
    <property type="entry name" value="METHYLMALONYL-COA EPIMERASE"/>
    <property type="match status" value="1"/>
</dbReference>
<dbReference type="GO" id="GO:0004494">
    <property type="term" value="F:methylmalonyl-CoA mutase activity"/>
    <property type="evidence" value="ECO:0007669"/>
    <property type="project" value="UniProtKB-EC"/>
</dbReference>
<accession>A0ABS4S4X1</accession>
<comment type="similarity">
    <text evidence="2">Belongs to the methylmalonyl-CoA epimerase family.</text>
</comment>
<dbReference type="SUPFAM" id="SSF52242">
    <property type="entry name" value="Cobalamin (vitamin B12)-binding domain"/>
    <property type="match status" value="1"/>
</dbReference>
<dbReference type="Proteomes" id="UP001519294">
    <property type="component" value="Unassembled WGS sequence"/>
</dbReference>
<evidence type="ECO:0000256" key="5">
    <source>
        <dbReference type="ARBA" id="ARBA00023235"/>
    </source>
</evidence>
<dbReference type="Gene3D" id="3.40.50.280">
    <property type="entry name" value="Cobalamin-binding domain"/>
    <property type="match status" value="1"/>
</dbReference>
<dbReference type="RefSeq" id="WP_029270997.1">
    <property type="nucleotide sequence ID" value="NZ_JAGIKX010000001.1"/>
</dbReference>
<evidence type="ECO:0000256" key="4">
    <source>
        <dbReference type="ARBA" id="ARBA00022723"/>
    </source>
</evidence>
<feature type="domain" description="B12-binding" evidence="7">
    <location>
        <begin position="4"/>
        <end position="134"/>
    </location>
</feature>
<proteinExistence type="inferred from homology"/>
<keyword evidence="6" id="KW-0170">Cobalt</keyword>
<dbReference type="PANTHER" id="PTHR43048:SF3">
    <property type="entry name" value="METHYLMALONYL-COA EPIMERASE, MITOCHONDRIAL"/>
    <property type="match status" value="1"/>
</dbReference>
<sequence>MERKIRMLITELDSSRYHQKVLNISQELHNLGIEIICPGLPQSPVQVAQTSVQENVDIIGLFSFSGDHNTLFPKIIDTLKEGSAGDVPIIGGGKIPREDIPFLIGKGIKKVFTRTSATVLSQYIQDLLKSEEDPLPKPQNIAHIGIAVKELDHALSFYTESLGLELEKVENVESEGVKIAFLKIGDSRFELMEPFNKSSPIQRFIDNKGEGIHHIALAVSNVNKRLHQLKTEGIQLIDNEPKCGADQSQIAFIHPHSTNGVLFELCQQVEAEHKYN</sequence>
<evidence type="ECO:0000256" key="6">
    <source>
        <dbReference type="ARBA" id="ARBA00023285"/>
    </source>
</evidence>
<evidence type="ECO:0000313" key="10">
    <source>
        <dbReference type="Proteomes" id="UP001519294"/>
    </source>
</evidence>
<name>A0ABS4S4X1_9BACI</name>
<dbReference type="NCBIfam" id="TIGR00640">
    <property type="entry name" value="acid_CoA_mut_C"/>
    <property type="match status" value="1"/>
</dbReference>
<keyword evidence="4" id="KW-0479">Metal-binding</keyword>
<feature type="domain" description="VOC" evidence="8">
    <location>
        <begin position="140"/>
        <end position="268"/>
    </location>
</feature>
<reference evidence="9 10" key="1">
    <citation type="submission" date="2021-03" db="EMBL/GenBank/DDBJ databases">
        <title>Genomic Encyclopedia of Type Strains, Phase IV (KMG-IV): sequencing the most valuable type-strain genomes for metagenomic binning, comparative biology and taxonomic classification.</title>
        <authorList>
            <person name="Goeker M."/>
        </authorList>
    </citation>
    <scope>NUCLEOTIDE SEQUENCE [LARGE SCALE GENOMIC DNA]</scope>
    <source>
        <strain evidence="9 10">DSM 25790</strain>
    </source>
</reference>
<keyword evidence="5 9" id="KW-0413">Isomerase</keyword>
<evidence type="ECO:0000259" key="7">
    <source>
        <dbReference type="PROSITE" id="PS51332"/>
    </source>
</evidence>
<gene>
    <name evidence="9" type="ORF">J2Z81_000381</name>
</gene>
<evidence type="ECO:0000256" key="2">
    <source>
        <dbReference type="ARBA" id="ARBA00009308"/>
    </source>
</evidence>
<dbReference type="InterPro" id="IPR006159">
    <property type="entry name" value="Acid_CoA_mut_C"/>
</dbReference>
<evidence type="ECO:0000313" key="9">
    <source>
        <dbReference type="EMBL" id="MBP2256449.1"/>
    </source>
</evidence>
<comment type="caution">
    <text evidence="9">The sequence shown here is derived from an EMBL/GenBank/DDBJ whole genome shotgun (WGS) entry which is preliminary data.</text>
</comment>
<evidence type="ECO:0000256" key="1">
    <source>
        <dbReference type="ARBA" id="ARBA00001922"/>
    </source>
</evidence>
<dbReference type="Gene3D" id="3.10.180.10">
    <property type="entry name" value="2,3-Dihydroxybiphenyl 1,2-Dioxygenase, domain 1"/>
    <property type="match status" value="1"/>
</dbReference>
<dbReference type="PROSITE" id="PS00934">
    <property type="entry name" value="GLYOXALASE_I_1"/>
    <property type="match status" value="1"/>
</dbReference>
<dbReference type="PROSITE" id="PS51819">
    <property type="entry name" value="VOC"/>
    <property type="match status" value="1"/>
</dbReference>